<keyword evidence="7" id="KW-1185">Reference proteome</keyword>
<dbReference type="OrthoDB" id="5419315at2759"/>
<evidence type="ECO:0000256" key="3">
    <source>
        <dbReference type="ARBA" id="ARBA00022576"/>
    </source>
</evidence>
<evidence type="ECO:0000313" key="7">
    <source>
        <dbReference type="Proteomes" id="UP001055439"/>
    </source>
</evidence>
<dbReference type="PANTHER" id="PTHR11986">
    <property type="entry name" value="AMINOTRANSFERASE CLASS III"/>
    <property type="match status" value="1"/>
</dbReference>
<dbReference type="Gene3D" id="3.90.1150.10">
    <property type="entry name" value="Aspartate Aminotransferase, domain 1"/>
    <property type="match status" value="1"/>
</dbReference>
<keyword evidence="5" id="KW-0663">Pyridoxal phosphate</keyword>
<dbReference type="GO" id="GO:0042802">
    <property type="term" value="F:identical protein binding"/>
    <property type="evidence" value="ECO:0007669"/>
    <property type="project" value="TreeGrafter"/>
</dbReference>
<dbReference type="AlphaFoldDB" id="A0A9E7ENR8"/>
<dbReference type="SUPFAM" id="SSF53383">
    <property type="entry name" value="PLP-dependent transferases"/>
    <property type="match status" value="1"/>
</dbReference>
<dbReference type="InterPro" id="IPR015421">
    <property type="entry name" value="PyrdxlP-dep_Trfase_major"/>
</dbReference>
<evidence type="ECO:0000313" key="6">
    <source>
        <dbReference type="EMBL" id="URD81100.1"/>
    </source>
</evidence>
<dbReference type="EMBL" id="CP097503">
    <property type="protein sequence ID" value="URD81100.1"/>
    <property type="molecule type" value="Genomic_DNA"/>
</dbReference>
<dbReference type="GO" id="GO:0030170">
    <property type="term" value="F:pyridoxal phosphate binding"/>
    <property type="evidence" value="ECO:0007669"/>
    <property type="project" value="InterPro"/>
</dbReference>
<evidence type="ECO:0000256" key="4">
    <source>
        <dbReference type="ARBA" id="ARBA00022679"/>
    </source>
</evidence>
<sequence>MNSLQATHFSLVFPARNLPRVFELDRGNRFASRVKPPKVSSCLVSDAQQKVEASLEPASRESKEVMEMERNVFVGTYARAPVVIKSGRGCKLYDVDGKEYLDMTAGIAVNSLGHGDQDWLNAVVEQANTLTHVSNVYYSIPQGEGGIYSATKDFLQALRTACDEAGALLVFDEVGSLNFCSHKQLDFFSF</sequence>
<comment type="similarity">
    <text evidence="2">Belongs to the class-III pyridoxal-phosphate-dependent aminotransferase family.</text>
</comment>
<name>A0A9E7ENR8_9LILI</name>
<dbReference type="PANTHER" id="PTHR11986:SF79">
    <property type="entry name" value="ACETYLORNITHINE AMINOTRANSFERASE, MITOCHONDRIAL"/>
    <property type="match status" value="1"/>
</dbReference>
<evidence type="ECO:0000256" key="1">
    <source>
        <dbReference type="ARBA" id="ARBA00001933"/>
    </source>
</evidence>
<dbReference type="Proteomes" id="UP001055439">
    <property type="component" value="Chromosome 10"/>
</dbReference>
<reference evidence="6" key="1">
    <citation type="submission" date="2022-05" db="EMBL/GenBank/DDBJ databases">
        <title>The Musa troglodytarum L. genome provides insights into the mechanism of non-climacteric behaviour and enrichment of carotenoids.</title>
        <authorList>
            <person name="Wang J."/>
        </authorList>
    </citation>
    <scope>NUCLEOTIDE SEQUENCE</scope>
    <source>
        <tissue evidence="6">Leaf</tissue>
    </source>
</reference>
<proteinExistence type="inferred from homology"/>
<dbReference type="GO" id="GO:0009570">
    <property type="term" value="C:chloroplast stroma"/>
    <property type="evidence" value="ECO:0007669"/>
    <property type="project" value="TreeGrafter"/>
</dbReference>
<dbReference type="InterPro" id="IPR050103">
    <property type="entry name" value="Class-III_PLP-dep_AT"/>
</dbReference>
<organism evidence="6 7">
    <name type="scientific">Musa troglodytarum</name>
    <name type="common">fe'i banana</name>
    <dbReference type="NCBI Taxonomy" id="320322"/>
    <lineage>
        <taxon>Eukaryota</taxon>
        <taxon>Viridiplantae</taxon>
        <taxon>Streptophyta</taxon>
        <taxon>Embryophyta</taxon>
        <taxon>Tracheophyta</taxon>
        <taxon>Spermatophyta</taxon>
        <taxon>Magnoliopsida</taxon>
        <taxon>Liliopsida</taxon>
        <taxon>Zingiberales</taxon>
        <taxon>Musaceae</taxon>
        <taxon>Musa</taxon>
    </lineage>
</organism>
<dbReference type="InterPro" id="IPR005814">
    <property type="entry name" value="Aminotrans_3"/>
</dbReference>
<evidence type="ECO:0000256" key="5">
    <source>
        <dbReference type="ARBA" id="ARBA00022898"/>
    </source>
</evidence>
<protein>
    <submittedName>
        <fullName evidence="6">Acetylornithine aminotransferase</fullName>
    </submittedName>
</protein>
<evidence type="ECO:0000256" key="2">
    <source>
        <dbReference type="ARBA" id="ARBA00008954"/>
    </source>
</evidence>
<keyword evidence="3 6" id="KW-0032">Aminotransferase</keyword>
<keyword evidence="4" id="KW-0808">Transferase</keyword>
<comment type="cofactor">
    <cofactor evidence="1">
        <name>pyridoxal 5'-phosphate</name>
        <dbReference type="ChEBI" id="CHEBI:597326"/>
    </cofactor>
</comment>
<dbReference type="GO" id="GO:0008483">
    <property type="term" value="F:transaminase activity"/>
    <property type="evidence" value="ECO:0007669"/>
    <property type="project" value="UniProtKB-KW"/>
</dbReference>
<dbReference type="Pfam" id="PF00202">
    <property type="entry name" value="Aminotran_3"/>
    <property type="match status" value="1"/>
</dbReference>
<dbReference type="Gene3D" id="3.40.640.10">
    <property type="entry name" value="Type I PLP-dependent aspartate aminotransferase-like (Major domain)"/>
    <property type="match status" value="1"/>
</dbReference>
<gene>
    <name evidence="6" type="ORF">MUK42_05141</name>
</gene>
<accession>A0A9E7ENR8</accession>
<dbReference type="InterPro" id="IPR015422">
    <property type="entry name" value="PyrdxlP-dep_Trfase_small"/>
</dbReference>
<dbReference type="InterPro" id="IPR015424">
    <property type="entry name" value="PyrdxlP-dep_Trfase"/>
</dbReference>